<keyword evidence="3 10" id="KW-0808">Transferase</keyword>
<dbReference type="PANTHER" id="PTHR11157:SF68">
    <property type="entry name" value="ELONGATION OF VERY LONG CHAIN FATTY ACIDS PROTEIN 3"/>
    <property type="match status" value="1"/>
</dbReference>
<dbReference type="PANTHER" id="PTHR11157">
    <property type="entry name" value="FATTY ACID ACYL TRANSFERASE-RELATED"/>
    <property type="match status" value="1"/>
</dbReference>
<keyword evidence="4 10" id="KW-0812">Transmembrane</keyword>
<proteinExistence type="inferred from homology"/>
<dbReference type="PROSITE" id="PS01188">
    <property type="entry name" value="ELO"/>
    <property type="match status" value="1"/>
</dbReference>
<evidence type="ECO:0000256" key="8">
    <source>
        <dbReference type="ARBA" id="ARBA00023136"/>
    </source>
</evidence>
<evidence type="ECO:0000256" key="7">
    <source>
        <dbReference type="ARBA" id="ARBA00023098"/>
    </source>
</evidence>
<evidence type="ECO:0000313" key="11">
    <source>
        <dbReference type="Ensembl" id="ENSCJPP00005023063.1"/>
    </source>
</evidence>
<name>A0A8C2U6I1_COTJA</name>
<evidence type="ECO:0000256" key="1">
    <source>
        <dbReference type="ARBA" id="ARBA00004141"/>
    </source>
</evidence>
<dbReference type="GO" id="GO:0120162">
    <property type="term" value="P:positive regulation of cold-induced thermogenesis"/>
    <property type="evidence" value="ECO:0007669"/>
    <property type="project" value="Ensembl"/>
</dbReference>
<reference evidence="11" key="3">
    <citation type="submission" date="2025-09" db="UniProtKB">
        <authorList>
            <consortium name="Ensembl"/>
        </authorList>
    </citation>
    <scope>IDENTIFICATION</scope>
</reference>
<dbReference type="OrthoDB" id="10259681at2759"/>
<comment type="similarity">
    <text evidence="10">Belongs to the ELO family.</text>
</comment>
<reference evidence="11" key="1">
    <citation type="submission" date="2015-11" db="EMBL/GenBank/DDBJ databases">
        <authorList>
            <consortium name="International Coturnix japonica Genome Analysis Consortium"/>
            <person name="Warren W."/>
            <person name="Burt D.W."/>
            <person name="Antin P.B."/>
            <person name="Lanford R."/>
            <person name="Gros J."/>
            <person name="Wilson R.K."/>
        </authorList>
    </citation>
    <scope>NUCLEOTIDE SEQUENCE [LARGE SCALE GENOMIC DNA]</scope>
</reference>
<sequence>MEQSFNEREAIGWMQENWRKSFIFSVAYVVLIFGIQYLMKDRRGYKLRTPLALWSLGLALFSAIGAYRTWKHMISILTTMGFKQSVCNQVFYVDPVCKFWVYLFALSKVLELGDTVFIILRKQKLIFLHWYHHILTLIYTWYCYKEMMSGGGWFITLNLTIHTIMYSYYTVRAAGFRLSRWIAMAITVSQILQMAIGVTLCILLIWWRKDEDCLCTWPDISFSFLMYLSYLVLFCNFFSKSYLVNTQKLKGE</sequence>
<protein>
    <recommendedName>
        <fullName evidence="10">Elongation of very long chain fatty acids protein</fullName>
        <ecNumber evidence="10">2.3.1.199</ecNumber>
    </recommendedName>
    <alternativeName>
        <fullName evidence="10">Very-long-chain 3-oxoacyl-CoA synthase</fullName>
    </alternativeName>
</protein>
<feature type="transmembrane region" description="Helical" evidence="10">
    <location>
        <begin position="51"/>
        <end position="70"/>
    </location>
</feature>
<dbReference type="GO" id="GO:0009922">
    <property type="term" value="F:fatty acid elongase activity"/>
    <property type="evidence" value="ECO:0007669"/>
    <property type="project" value="UniProtKB-EC"/>
</dbReference>
<feature type="transmembrane region" description="Helical" evidence="10">
    <location>
        <begin position="150"/>
        <end position="169"/>
    </location>
</feature>
<dbReference type="GO" id="GO:0005789">
    <property type="term" value="C:endoplasmic reticulum membrane"/>
    <property type="evidence" value="ECO:0007669"/>
    <property type="project" value="TreeGrafter"/>
</dbReference>
<dbReference type="GO" id="GO:0030148">
    <property type="term" value="P:sphingolipid biosynthetic process"/>
    <property type="evidence" value="ECO:0007669"/>
    <property type="project" value="TreeGrafter"/>
</dbReference>
<feature type="transmembrane region" description="Helical" evidence="10">
    <location>
        <begin position="127"/>
        <end position="144"/>
    </location>
</feature>
<evidence type="ECO:0000256" key="6">
    <source>
        <dbReference type="ARBA" id="ARBA00022989"/>
    </source>
</evidence>
<dbReference type="GO" id="GO:0034625">
    <property type="term" value="P:fatty acid elongation, monounsaturated fatty acid"/>
    <property type="evidence" value="ECO:0007669"/>
    <property type="project" value="Ensembl"/>
</dbReference>
<dbReference type="RefSeq" id="XP_015722251.1">
    <property type="nucleotide sequence ID" value="XM_015866765.2"/>
</dbReference>
<keyword evidence="8 10" id="KW-0472">Membrane</keyword>
<dbReference type="GO" id="GO:0042761">
    <property type="term" value="P:very long-chain fatty acid biosynthetic process"/>
    <property type="evidence" value="ECO:0007669"/>
    <property type="project" value="Ensembl"/>
</dbReference>
<dbReference type="Proteomes" id="UP000694412">
    <property type="component" value="Chromosome 6"/>
</dbReference>
<organism evidence="11 12">
    <name type="scientific">Coturnix japonica</name>
    <name type="common">Japanese quail</name>
    <name type="synonym">Coturnix coturnix japonica</name>
    <dbReference type="NCBI Taxonomy" id="93934"/>
    <lineage>
        <taxon>Eukaryota</taxon>
        <taxon>Metazoa</taxon>
        <taxon>Chordata</taxon>
        <taxon>Craniata</taxon>
        <taxon>Vertebrata</taxon>
        <taxon>Euteleostomi</taxon>
        <taxon>Archelosauria</taxon>
        <taxon>Archosauria</taxon>
        <taxon>Dinosauria</taxon>
        <taxon>Saurischia</taxon>
        <taxon>Theropoda</taxon>
        <taxon>Coelurosauria</taxon>
        <taxon>Aves</taxon>
        <taxon>Neognathae</taxon>
        <taxon>Galloanserae</taxon>
        <taxon>Galliformes</taxon>
        <taxon>Phasianidae</taxon>
        <taxon>Perdicinae</taxon>
        <taxon>Coturnix</taxon>
    </lineage>
</organism>
<dbReference type="EC" id="2.3.1.199" evidence="10"/>
<keyword evidence="6 10" id="KW-1133">Transmembrane helix</keyword>
<reference evidence="11" key="2">
    <citation type="submission" date="2025-08" db="UniProtKB">
        <authorList>
            <consortium name="Ensembl"/>
        </authorList>
    </citation>
    <scope>IDENTIFICATION</scope>
</reference>
<dbReference type="GeneID" id="107315876"/>
<dbReference type="CTD" id="83401"/>
<keyword evidence="9 10" id="KW-0275">Fatty acid biosynthesis</keyword>
<feature type="transmembrane region" description="Helical" evidence="10">
    <location>
        <begin position="181"/>
        <end position="208"/>
    </location>
</feature>
<dbReference type="InterPro" id="IPR030457">
    <property type="entry name" value="ELO_CS"/>
</dbReference>
<evidence type="ECO:0000256" key="5">
    <source>
        <dbReference type="ARBA" id="ARBA00022832"/>
    </source>
</evidence>
<dbReference type="InterPro" id="IPR002076">
    <property type="entry name" value="ELO_fam"/>
</dbReference>
<dbReference type="GO" id="GO:0019367">
    <property type="term" value="P:fatty acid elongation, saturated fatty acid"/>
    <property type="evidence" value="ECO:0007669"/>
    <property type="project" value="Ensembl"/>
</dbReference>
<evidence type="ECO:0000256" key="10">
    <source>
        <dbReference type="RuleBase" id="RU361115"/>
    </source>
</evidence>
<comment type="subcellular location">
    <subcellularLocation>
        <location evidence="1">Membrane</location>
        <topology evidence="1">Multi-pass membrane protein</topology>
    </subcellularLocation>
</comment>
<keyword evidence="5 10" id="KW-0276">Fatty acid metabolism</keyword>
<evidence type="ECO:0000256" key="9">
    <source>
        <dbReference type="ARBA" id="ARBA00023160"/>
    </source>
</evidence>
<evidence type="ECO:0000256" key="3">
    <source>
        <dbReference type="ARBA" id="ARBA00022679"/>
    </source>
</evidence>
<dbReference type="Ensembl" id="ENSCJPT00005031591.1">
    <property type="protein sequence ID" value="ENSCJPP00005023063.1"/>
    <property type="gene ID" value="ENSCJPG00005018315.1"/>
</dbReference>
<feature type="transmembrane region" description="Helical" evidence="10">
    <location>
        <begin position="220"/>
        <end position="239"/>
    </location>
</feature>
<evidence type="ECO:0000256" key="4">
    <source>
        <dbReference type="ARBA" id="ARBA00022692"/>
    </source>
</evidence>
<evidence type="ECO:0000256" key="2">
    <source>
        <dbReference type="ARBA" id="ARBA00022516"/>
    </source>
</evidence>
<gene>
    <name evidence="11" type="primary">ELOVL3</name>
</gene>
<evidence type="ECO:0000313" key="12">
    <source>
        <dbReference type="Proteomes" id="UP000694412"/>
    </source>
</evidence>
<dbReference type="GO" id="GO:0034626">
    <property type="term" value="P:fatty acid elongation, polyunsaturated fatty acid"/>
    <property type="evidence" value="ECO:0007669"/>
    <property type="project" value="Ensembl"/>
</dbReference>
<feature type="transmembrane region" description="Helical" evidence="10">
    <location>
        <begin position="22"/>
        <end position="39"/>
    </location>
</feature>
<comment type="catalytic activity">
    <reaction evidence="10">
        <text>a very-long-chain acyl-CoA + malonyl-CoA + H(+) = a very-long-chain 3-oxoacyl-CoA + CO2 + CoA</text>
        <dbReference type="Rhea" id="RHEA:32727"/>
        <dbReference type="ChEBI" id="CHEBI:15378"/>
        <dbReference type="ChEBI" id="CHEBI:16526"/>
        <dbReference type="ChEBI" id="CHEBI:57287"/>
        <dbReference type="ChEBI" id="CHEBI:57384"/>
        <dbReference type="ChEBI" id="CHEBI:90725"/>
        <dbReference type="ChEBI" id="CHEBI:90736"/>
        <dbReference type="EC" id="2.3.1.199"/>
    </reaction>
</comment>
<dbReference type="GeneTree" id="ENSGT01050000244965"/>
<keyword evidence="12" id="KW-1185">Reference proteome</keyword>
<keyword evidence="7 10" id="KW-0443">Lipid metabolism</keyword>
<keyword evidence="2 10" id="KW-0444">Lipid biosynthesis</keyword>
<accession>A0A8C2U6I1</accession>
<dbReference type="AlphaFoldDB" id="A0A8C2U6I1"/>
<dbReference type="Pfam" id="PF01151">
    <property type="entry name" value="ELO"/>
    <property type="match status" value="1"/>
</dbReference>
<dbReference type="KEGG" id="cjo:107315876"/>